<dbReference type="InterPro" id="IPR000531">
    <property type="entry name" value="Beta-barrel_TonB"/>
</dbReference>
<dbReference type="Pfam" id="PF13715">
    <property type="entry name" value="CarbopepD_reg_2"/>
    <property type="match status" value="1"/>
</dbReference>
<evidence type="ECO:0000256" key="10">
    <source>
        <dbReference type="SAM" id="SignalP"/>
    </source>
</evidence>
<dbReference type="FunFam" id="2.60.40.1120:FF:000003">
    <property type="entry name" value="Outer membrane protein Omp121"/>
    <property type="match status" value="1"/>
</dbReference>
<dbReference type="NCBIfam" id="TIGR04057">
    <property type="entry name" value="SusC_RagA_signa"/>
    <property type="match status" value="1"/>
</dbReference>
<evidence type="ECO:0000259" key="11">
    <source>
        <dbReference type="Pfam" id="PF00593"/>
    </source>
</evidence>
<comment type="subcellular location">
    <subcellularLocation>
        <location evidence="1 8">Cell outer membrane</location>
        <topology evidence="1 8">Multi-pass membrane protein</topology>
    </subcellularLocation>
</comment>
<feature type="signal peptide" evidence="10">
    <location>
        <begin position="1"/>
        <end position="23"/>
    </location>
</feature>
<dbReference type="Pfam" id="PF07715">
    <property type="entry name" value="Plug"/>
    <property type="match status" value="1"/>
</dbReference>
<evidence type="ECO:0000256" key="5">
    <source>
        <dbReference type="ARBA" id="ARBA00023077"/>
    </source>
</evidence>
<dbReference type="InterPro" id="IPR023997">
    <property type="entry name" value="TonB-dep_OMP_SusC/RagA_CS"/>
</dbReference>
<evidence type="ECO:0000256" key="8">
    <source>
        <dbReference type="PROSITE-ProRule" id="PRU01360"/>
    </source>
</evidence>
<organism evidence="13 14">
    <name type="scientific">Paludibacter jiangxiensis</name>
    <dbReference type="NCBI Taxonomy" id="681398"/>
    <lineage>
        <taxon>Bacteria</taxon>
        <taxon>Pseudomonadati</taxon>
        <taxon>Bacteroidota</taxon>
        <taxon>Bacteroidia</taxon>
        <taxon>Bacteroidales</taxon>
        <taxon>Paludibacteraceae</taxon>
        <taxon>Paludibacter</taxon>
    </lineage>
</organism>
<evidence type="ECO:0000256" key="4">
    <source>
        <dbReference type="ARBA" id="ARBA00022692"/>
    </source>
</evidence>
<dbReference type="OrthoDB" id="9768177at2"/>
<gene>
    <name evidence="13" type="ORF">PJIAN_1395</name>
</gene>
<keyword evidence="14" id="KW-1185">Reference proteome</keyword>
<keyword evidence="2 8" id="KW-0813">Transport</keyword>
<dbReference type="InterPro" id="IPR008969">
    <property type="entry name" value="CarboxyPept-like_regulatory"/>
</dbReference>
<reference evidence="14" key="1">
    <citation type="submission" date="2016-04" db="EMBL/GenBank/DDBJ databases">
        <title>Draft genome sequence of Paludibacter jiangxiensis strain NM7.</title>
        <authorList>
            <person name="Qiu Y."/>
            <person name="Matsuura N."/>
            <person name="Ohashi A."/>
            <person name="Tourlousse M.D."/>
            <person name="Sekiguchi Y."/>
        </authorList>
    </citation>
    <scope>NUCLEOTIDE SEQUENCE [LARGE SCALE GENOMIC DNA]</scope>
    <source>
        <strain evidence="14">NM7</strain>
    </source>
</reference>
<keyword evidence="10" id="KW-0732">Signal</keyword>
<dbReference type="PROSITE" id="PS52016">
    <property type="entry name" value="TONB_DEPENDENT_REC_3"/>
    <property type="match status" value="1"/>
</dbReference>
<feature type="domain" description="TonB-dependent receptor plug" evidence="12">
    <location>
        <begin position="120"/>
        <end position="250"/>
    </location>
</feature>
<evidence type="ECO:0000256" key="2">
    <source>
        <dbReference type="ARBA" id="ARBA00022448"/>
    </source>
</evidence>
<evidence type="ECO:0000256" key="3">
    <source>
        <dbReference type="ARBA" id="ARBA00022452"/>
    </source>
</evidence>
<dbReference type="Pfam" id="PF00593">
    <property type="entry name" value="TonB_dep_Rec_b-barrel"/>
    <property type="match status" value="1"/>
</dbReference>
<accession>A0A170YHG1</accession>
<dbReference type="InterPro" id="IPR023996">
    <property type="entry name" value="TonB-dep_OMP_SusC/RagA"/>
</dbReference>
<dbReference type="SUPFAM" id="SSF49464">
    <property type="entry name" value="Carboxypeptidase regulatory domain-like"/>
    <property type="match status" value="1"/>
</dbReference>
<dbReference type="SUPFAM" id="SSF56935">
    <property type="entry name" value="Porins"/>
    <property type="match status" value="1"/>
</dbReference>
<evidence type="ECO:0000259" key="12">
    <source>
        <dbReference type="Pfam" id="PF07715"/>
    </source>
</evidence>
<keyword evidence="6 8" id="KW-0472">Membrane</keyword>
<dbReference type="InterPro" id="IPR037066">
    <property type="entry name" value="Plug_dom_sf"/>
</dbReference>
<reference evidence="14" key="2">
    <citation type="journal article" date="2017" name="Genome Announc.">
        <title>Draft genome sequence of Paludibacter jiangxiensis NM7(T), a propionate-producing fermentative bacterium.</title>
        <authorList>
            <person name="Qiu Y.-L."/>
            <person name="Tourlousse D.M."/>
            <person name="Matsuura N."/>
            <person name="Ohashi A."/>
            <person name="Sekiguchi Y."/>
        </authorList>
    </citation>
    <scope>NUCLEOTIDE SEQUENCE [LARGE SCALE GENOMIC DNA]</scope>
    <source>
        <strain evidence="14">NM7</strain>
    </source>
</reference>
<keyword evidence="5 9" id="KW-0798">TonB box</keyword>
<dbReference type="GO" id="GO:0009279">
    <property type="term" value="C:cell outer membrane"/>
    <property type="evidence" value="ECO:0007669"/>
    <property type="project" value="UniProtKB-SubCell"/>
</dbReference>
<evidence type="ECO:0000256" key="1">
    <source>
        <dbReference type="ARBA" id="ARBA00004571"/>
    </source>
</evidence>
<dbReference type="InterPro" id="IPR036942">
    <property type="entry name" value="Beta-barrel_TonB_sf"/>
</dbReference>
<keyword evidence="3 8" id="KW-1134">Transmembrane beta strand</keyword>
<feature type="domain" description="TonB-dependent receptor-like beta-barrel" evidence="11">
    <location>
        <begin position="427"/>
        <end position="800"/>
    </location>
</feature>
<comment type="similarity">
    <text evidence="8 9">Belongs to the TonB-dependent receptor family.</text>
</comment>
<dbReference type="Gene3D" id="2.170.130.10">
    <property type="entry name" value="TonB-dependent receptor, plug domain"/>
    <property type="match status" value="1"/>
</dbReference>
<dbReference type="Gene3D" id="2.60.40.1120">
    <property type="entry name" value="Carboxypeptidase-like, regulatory domain"/>
    <property type="match status" value="1"/>
</dbReference>
<keyword evidence="7 8" id="KW-0998">Cell outer membrane</keyword>
<feature type="chain" id="PRO_5007904844" evidence="10">
    <location>
        <begin position="24"/>
        <end position="1055"/>
    </location>
</feature>
<dbReference type="STRING" id="681398.PJIAN_1395"/>
<evidence type="ECO:0000313" key="13">
    <source>
        <dbReference type="EMBL" id="GAT61810.1"/>
    </source>
</evidence>
<comment type="caution">
    <text evidence="13">The sequence shown here is derived from an EMBL/GenBank/DDBJ whole genome shotgun (WGS) entry which is preliminary data.</text>
</comment>
<dbReference type="InterPro" id="IPR039426">
    <property type="entry name" value="TonB-dep_rcpt-like"/>
</dbReference>
<evidence type="ECO:0000256" key="7">
    <source>
        <dbReference type="ARBA" id="ARBA00023237"/>
    </source>
</evidence>
<name>A0A170YHG1_9BACT</name>
<dbReference type="AlphaFoldDB" id="A0A170YHG1"/>
<dbReference type="Gene3D" id="2.40.170.20">
    <property type="entry name" value="TonB-dependent receptor, beta-barrel domain"/>
    <property type="match status" value="1"/>
</dbReference>
<keyword evidence="4 8" id="KW-0812">Transmembrane</keyword>
<dbReference type="Proteomes" id="UP000076586">
    <property type="component" value="Unassembled WGS sequence"/>
</dbReference>
<evidence type="ECO:0000256" key="9">
    <source>
        <dbReference type="RuleBase" id="RU003357"/>
    </source>
</evidence>
<dbReference type="InterPro" id="IPR012910">
    <property type="entry name" value="Plug_dom"/>
</dbReference>
<proteinExistence type="inferred from homology"/>
<evidence type="ECO:0000313" key="14">
    <source>
        <dbReference type="Proteomes" id="UP000076586"/>
    </source>
</evidence>
<dbReference type="EMBL" id="BDCR01000001">
    <property type="protein sequence ID" value="GAT61810.1"/>
    <property type="molecule type" value="Genomic_DNA"/>
</dbReference>
<evidence type="ECO:0000256" key="6">
    <source>
        <dbReference type="ARBA" id="ARBA00023136"/>
    </source>
</evidence>
<dbReference type="NCBIfam" id="TIGR04056">
    <property type="entry name" value="OMP_RagA_SusC"/>
    <property type="match status" value="1"/>
</dbReference>
<protein>
    <submittedName>
        <fullName evidence="13">TonB-linked outer membrane protein, SusC/RagA family</fullName>
    </submittedName>
</protein>
<sequence length="1055" mass="114588">MFKQRWFYLGFCLLLAFFTVVNANAQTKTIKGKVVDASDQPVIGASIKVKGTGSGTITDVAGEFSLKASKGAVLVVSFVGYATKEMPVGAAADYTIVLTEDTKALSEVVVTAMGIKKEKKALGYSVSDLGSQELMKNKNTNVVNSLAGKVPGVNITQSSGAAGAGASITIRGGNSTSEGRENQPLFVVDGVIYDNSTSVIGNTGTDGMSRSNTSYSNRIMDINPEDIETMSVLKGAAASALYGSRAADGVIIITTKKGAEGTVKVDFSSKLSSSWANKLPETQTEFGRGFYSTNGVFSDQTYNSWGDKIPAGTKLYDNIGDFFHSGTVLDNNVSVSGGSKNGSFYLSGSNFNQSGIISKTGYDKTTFRFNGEQKYGRLTVDANVAYSIANTDKTLTTSGLYGGGGNGTMTAVYGWPRTENMSKYLNDNGTKYRLFDGIFDLANDTENPYWITNMDKMNDKTKRFTGALSGSYKITSWWDVSARLGYDQYTTDAYTYIAPGSVVSEMYQKGRLSKSNYDYAYTTTNIMSNFHKTISDFDLNLLLGTTTENTERTNQTHWGYNFITAGTISFNNIASTNQFFKDATVKKRLVGAYGEFRASYKNIAYLTATGRNDWSSTLPEDNQSYFYPSVSGSMVFTELLPKNNILSFGKVRGSWAQVGKDANSYATLTYLTSPLNYGSYIGIGNSYTSGNPFLKPEIQTSWEVGGELRFLNGRIGVDYTYYHSQTKNQIASPRLSNASGYIMTSINSGSVINNGMELAITGKPIVKKDFEWNVTLNASYNRGKLGDFLKGVDYFYPTDAQFGTVKAASIPNGGNFLALTGRRVLHENGSNGTEDKNGRLLVDPTTGLYKLSSTSNNEIVGNREPKFIGGLNNSFRIKDLTLSFLLDFRIGGDVYNGTEYYLVANGMSKRTTANNRESVTVTGINSQTGAEFSQTYNANQSYTIGGATYSGKYMIQQYWANYNQNSENFITSVNWMKLRSVSLNYDFSKLLKKQKVIKGLSVTATGTNLFTWTNYKGMDPEVSAAGGTGGSGSTGIDYCSVPSTSSFSFGVNITF</sequence>